<gene>
    <name evidence="3" type="ORF">ACFSSA_14835</name>
</gene>
<evidence type="ECO:0000313" key="4">
    <source>
        <dbReference type="Proteomes" id="UP001597375"/>
    </source>
</evidence>
<protein>
    <submittedName>
        <fullName evidence="3">Phosphodiester glycosidase family protein</fullName>
    </submittedName>
</protein>
<dbReference type="Pfam" id="PF09992">
    <property type="entry name" value="NAGPA"/>
    <property type="match status" value="1"/>
</dbReference>
<reference evidence="4" key="1">
    <citation type="journal article" date="2019" name="Int. J. Syst. Evol. Microbiol.">
        <title>The Global Catalogue of Microorganisms (GCM) 10K type strain sequencing project: providing services to taxonomists for standard genome sequencing and annotation.</title>
        <authorList>
            <consortium name="The Broad Institute Genomics Platform"/>
            <consortium name="The Broad Institute Genome Sequencing Center for Infectious Disease"/>
            <person name="Wu L."/>
            <person name="Ma J."/>
        </authorList>
    </citation>
    <scope>NUCLEOTIDE SEQUENCE [LARGE SCALE GENOMIC DNA]</scope>
    <source>
        <strain evidence="4">CGMCC 4.7106</strain>
    </source>
</reference>
<feature type="compositionally biased region" description="Low complexity" evidence="1">
    <location>
        <begin position="73"/>
        <end position="90"/>
    </location>
</feature>
<keyword evidence="4" id="KW-1185">Reference proteome</keyword>
<evidence type="ECO:0000313" key="3">
    <source>
        <dbReference type="EMBL" id="MFD2257955.1"/>
    </source>
</evidence>
<dbReference type="GO" id="GO:0016798">
    <property type="term" value="F:hydrolase activity, acting on glycosyl bonds"/>
    <property type="evidence" value="ECO:0007669"/>
    <property type="project" value="UniProtKB-KW"/>
</dbReference>
<keyword evidence="3" id="KW-0378">Hydrolase</keyword>
<comment type="caution">
    <text evidence="3">The sequence shown here is derived from an EMBL/GenBank/DDBJ whole genome shotgun (WGS) entry which is preliminary data.</text>
</comment>
<dbReference type="PANTHER" id="PTHR40446:SF2">
    <property type="entry name" value="N-ACETYLGLUCOSAMINE-1-PHOSPHODIESTER ALPHA-N-ACETYLGLUCOSAMINIDASE"/>
    <property type="match status" value="1"/>
</dbReference>
<sequence length="322" mass="33470">MDSQPTRSFKKISLLAGRSLIGLDHGMFGVFEKPILSLISLAVISCQPAEPLIRSNSNSPVPDQRYPHPGNPTSPAASSSPATVSPSAVPDGELSRPADKPNISRKTIAGIQFEGVSYDSRTHLLKVIDQANGPGSRFADSASVAHATNALLAINAGFFTPEGAPLGLVISEGKISGGWNSASSLGSGIYRISSAGAASISRRSSRSAVESSKELLQAGPLLVENGKTIGGLDPEKSAVRSILLSDGGTRWWIGRTSSCSLAALGSALGSGSPAPWNVRQALNLDGGRSTDLYISSSISGGPLTRRGLLNRPVRNFFILVSR</sequence>
<dbReference type="InterPro" id="IPR018711">
    <property type="entry name" value="NAGPA"/>
</dbReference>
<feature type="domain" description="Phosphodiester glycosidase" evidence="2">
    <location>
        <begin position="149"/>
        <end position="319"/>
    </location>
</feature>
<proteinExistence type="predicted"/>
<organism evidence="3 4">
    <name type="scientific">Luteolibacter algae</name>
    <dbReference type="NCBI Taxonomy" id="454151"/>
    <lineage>
        <taxon>Bacteria</taxon>
        <taxon>Pseudomonadati</taxon>
        <taxon>Verrucomicrobiota</taxon>
        <taxon>Verrucomicrobiia</taxon>
        <taxon>Verrucomicrobiales</taxon>
        <taxon>Verrucomicrobiaceae</taxon>
        <taxon>Luteolibacter</taxon>
    </lineage>
</organism>
<evidence type="ECO:0000259" key="2">
    <source>
        <dbReference type="Pfam" id="PF09992"/>
    </source>
</evidence>
<feature type="region of interest" description="Disordered" evidence="1">
    <location>
        <begin position="52"/>
        <end position="101"/>
    </location>
</feature>
<dbReference type="EMBL" id="JBHUIT010000034">
    <property type="protein sequence ID" value="MFD2257955.1"/>
    <property type="molecule type" value="Genomic_DNA"/>
</dbReference>
<keyword evidence="3" id="KW-0326">Glycosidase</keyword>
<name>A0ABW5DBX6_9BACT</name>
<dbReference type="PANTHER" id="PTHR40446">
    <property type="entry name" value="N-ACETYLGLUCOSAMINE-1-PHOSPHODIESTER ALPHA-N-ACETYLGLUCOSAMINIDASE"/>
    <property type="match status" value="1"/>
</dbReference>
<dbReference type="Proteomes" id="UP001597375">
    <property type="component" value="Unassembled WGS sequence"/>
</dbReference>
<accession>A0ABW5DBX6</accession>
<evidence type="ECO:0000256" key="1">
    <source>
        <dbReference type="SAM" id="MobiDB-lite"/>
    </source>
</evidence>